<name>A0A939BEP8_9FIRM</name>
<feature type="domain" description="DUF4830" evidence="2">
    <location>
        <begin position="56"/>
        <end position="139"/>
    </location>
</feature>
<evidence type="ECO:0000256" key="1">
    <source>
        <dbReference type="SAM" id="Phobius"/>
    </source>
</evidence>
<comment type="caution">
    <text evidence="3">The sequence shown here is derived from an EMBL/GenBank/DDBJ whole genome shotgun (WGS) entry which is preliminary data.</text>
</comment>
<evidence type="ECO:0000313" key="4">
    <source>
        <dbReference type="Proteomes" id="UP000774750"/>
    </source>
</evidence>
<feature type="transmembrane region" description="Helical" evidence="1">
    <location>
        <begin position="12"/>
        <end position="32"/>
    </location>
</feature>
<evidence type="ECO:0000259" key="2">
    <source>
        <dbReference type="Pfam" id="PF16112"/>
    </source>
</evidence>
<keyword evidence="1" id="KW-0812">Transmembrane</keyword>
<keyword evidence="1" id="KW-1133">Transmembrane helix</keyword>
<dbReference type="Proteomes" id="UP000774750">
    <property type="component" value="Unassembled WGS sequence"/>
</dbReference>
<gene>
    <name evidence="3" type="ORF">H6A12_08505</name>
</gene>
<dbReference type="Pfam" id="PF16112">
    <property type="entry name" value="DUF4830"/>
    <property type="match status" value="1"/>
</dbReference>
<reference evidence="3" key="2">
    <citation type="journal article" date="2021" name="Sci. Rep.">
        <title>The distribution of antibiotic resistance genes in chicken gut microbiota commensals.</title>
        <authorList>
            <person name="Juricova H."/>
            <person name="Matiasovicova J."/>
            <person name="Kubasova T."/>
            <person name="Cejkova D."/>
            <person name="Rychlik I."/>
        </authorList>
    </citation>
    <scope>NUCLEOTIDE SEQUENCE</scope>
    <source>
        <strain evidence="3">An559</strain>
    </source>
</reference>
<dbReference type="AlphaFoldDB" id="A0A939BEP8"/>
<evidence type="ECO:0000313" key="3">
    <source>
        <dbReference type="EMBL" id="MBM6921192.1"/>
    </source>
</evidence>
<sequence length="157" mass="17312">MFICAFKPKRKHLVFGGLIMAAAICAVCLFSCKGESASVMKKANLSAATNEERVAFLEQFGWEVKAEAVQVKDVVIPAEFSDVYKKYNEIQTAQGFDLSDYHGKQVKQYAYAVTNYPGYEGEVRANLLVYAGNVIGGDICSLTLDGFMHGFKMPSQK</sequence>
<dbReference type="RefSeq" id="WP_204446859.1">
    <property type="nucleotide sequence ID" value="NZ_JACJKY010000012.1"/>
</dbReference>
<dbReference type="InterPro" id="IPR032257">
    <property type="entry name" value="DUF4830"/>
</dbReference>
<dbReference type="EMBL" id="JACJKY010000012">
    <property type="protein sequence ID" value="MBM6921192.1"/>
    <property type="molecule type" value="Genomic_DNA"/>
</dbReference>
<organism evidence="3 4">
    <name type="scientific">Merdimmobilis hominis</name>
    <dbReference type="NCBI Taxonomy" id="2897707"/>
    <lineage>
        <taxon>Bacteria</taxon>
        <taxon>Bacillati</taxon>
        <taxon>Bacillota</taxon>
        <taxon>Clostridia</taxon>
        <taxon>Eubacteriales</taxon>
        <taxon>Oscillospiraceae</taxon>
        <taxon>Merdimmobilis</taxon>
    </lineage>
</organism>
<keyword evidence="1" id="KW-0472">Membrane</keyword>
<protein>
    <submittedName>
        <fullName evidence="3">DUF4830 domain-containing protein</fullName>
    </submittedName>
</protein>
<accession>A0A939BEP8</accession>
<proteinExistence type="predicted"/>
<reference evidence="3" key="1">
    <citation type="submission" date="2020-08" db="EMBL/GenBank/DDBJ databases">
        <authorList>
            <person name="Cejkova D."/>
            <person name="Kubasova T."/>
            <person name="Jahodarova E."/>
            <person name="Rychlik I."/>
        </authorList>
    </citation>
    <scope>NUCLEOTIDE SEQUENCE</scope>
    <source>
        <strain evidence="3">An559</strain>
    </source>
</reference>
<keyword evidence="4" id="KW-1185">Reference proteome</keyword>